<dbReference type="Proteomes" id="UP000268652">
    <property type="component" value="Unassembled WGS sequence"/>
</dbReference>
<gene>
    <name evidence="6" type="ORF">D7318_19835</name>
    <name evidence="5" type="ORF">D7319_18690</name>
</gene>
<dbReference type="SUPFAM" id="SSF52540">
    <property type="entry name" value="P-loop containing nucleoside triphosphate hydrolases"/>
    <property type="match status" value="1"/>
</dbReference>
<keyword evidence="1" id="KW-0813">Transport</keyword>
<dbReference type="InterPro" id="IPR017871">
    <property type="entry name" value="ABC_transporter-like_CS"/>
</dbReference>
<evidence type="ECO:0000313" key="8">
    <source>
        <dbReference type="Proteomes" id="UP000275024"/>
    </source>
</evidence>
<evidence type="ECO:0000256" key="1">
    <source>
        <dbReference type="ARBA" id="ARBA00022448"/>
    </source>
</evidence>
<dbReference type="PANTHER" id="PTHR42788">
    <property type="entry name" value="TAURINE IMPORT ATP-BINDING PROTEIN-RELATED"/>
    <property type="match status" value="1"/>
</dbReference>
<evidence type="ECO:0000259" key="4">
    <source>
        <dbReference type="PROSITE" id="PS50893"/>
    </source>
</evidence>
<dbReference type="EMBL" id="RBDX01000015">
    <property type="protein sequence ID" value="RKN07435.1"/>
    <property type="molecule type" value="Genomic_DNA"/>
</dbReference>
<dbReference type="GO" id="GO:0005524">
    <property type="term" value="F:ATP binding"/>
    <property type="evidence" value="ECO:0007669"/>
    <property type="project" value="UniProtKB-KW"/>
</dbReference>
<proteinExistence type="predicted"/>
<evidence type="ECO:0000313" key="6">
    <source>
        <dbReference type="EMBL" id="RKN19622.1"/>
    </source>
</evidence>
<evidence type="ECO:0000313" key="7">
    <source>
        <dbReference type="Proteomes" id="UP000268652"/>
    </source>
</evidence>
<dbReference type="InterPro" id="IPR050166">
    <property type="entry name" value="ABC_transporter_ATP-bind"/>
</dbReference>
<evidence type="ECO:0000313" key="5">
    <source>
        <dbReference type="EMBL" id="RKN07435.1"/>
    </source>
</evidence>
<evidence type="ECO:0000256" key="3">
    <source>
        <dbReference type="ARBA" id="ARBA00022840"/>
    </source>
</evidence>
<name>A0A3A9W2G5_9ACTN</name>
<dbReference type="PROSITE" id="PS00211">
    <property type="entry name" value="ABC_TRANSPORTER_1"/>
    <property type="match status" value="1"/>
</dbReference>
<dbReference type="SMART" id="SM00382">
    <property type="entry name" value="AAA"/>
    <property type="match status" value="1"/>
</dbReference>
<dbReference type="OrthoDB" id="4310860at2"/>
<dbReference type="Gene3D" id="3.40.50.300">
    <property type="entry name" value="P-loop containing nucleotide triphosphate hydrolases"/>
    <property type="match status" value="1"/>
</dbReference>
<dbReference type="InterPro" id="IPR003593">
    <property type="entry name" value="AAA+_ATPase"/>
</dbReference>
<dbReference type="Proteomes" id="UP000275024">
    <property type="component" value="Unassembled WGS sequence"/>
</dbReference>
<comment type="caution">
    <text evidence="5">The sequence shown here is derived from an EMBL/GenBank/DDBJ whole genome shotgun (WGS) entry which is preliminary data.</text>
</comment>
<organism evidence="5 8">
    <name type="scientific">Streptomyces radicis</name>
    <dbReference type="NCBI Taxonomy" id="1750517"/>
    <lineage>
        <taxon>Bacteria</taxon>
        <taxon>Bacillati</taxon>
        <taxon>Actinomycetota</taxon>
        <taxon>Actinomycetes</taxon>
        <taxon>Kitasatosporales</taxon>
        <taxon>Streptomycetaceae</taxon>
        <taxon>Streptomyces</taxon>
    </lineage>
</organism>
<sequence length="243" mass="26237">MSVAVHVRGLRRAFAGRAVLDGLDLTIGAGEFVALLGASGSGKTTLLRILGALDEADAGEILVPRARTTVFQEPRLVPSKRVLANVTVALPRGLAERGRRALAEVGLENHARAWPTTLSGGEAQRVALARALVREPELLLLDEPFAALDALTRLRMQDLVNELCRAHRPAVLLVTHDVDEAVRLADRVCVLRGGRLVTDEPVDVPRPRDPGDPAFAALRRRLLADLGVPAFTQELAQEFAKEE</sequence>
<dbReference type="GO" id="GO:0016887">
    <property type="term" value="F:ATP hydrolysis activity"/>
    <property type="evidence" value="ECO:0007669"/>
    <property type="project" value="InterPro"/>
</dbReference>
<evidence type="ECO:0000256" key="2">
    <source>
        <dbReference type="ARBA" id="ARBA00022741"/>
    </source>
</evidence>
<dbReference type="EMBL" id="RBDY01000015">
    <property type="protein sequence ID" value="RKN19622.1"/>
    <property type="molecule type" value="Genomic_DNA"/>
</dbReference>
<feature type="domain" description="ABC transporter" evidence="4">
    <location>
        <begin position="5"/>
        <end position="218"/>
    </location>
</feature>
<keyword evidence="7" id="KW-1185">Reference proteome</keyword>
<keyword evidence="2" id="KW-0547">Nucleotide-binding</keyword>
<accession>A0A3A9W2G5</accession>
<protein>
    <submittedName>
        <fullName evidence="5">ABC transporter ATP-binding protein</fullName>
    </submittedName>
</protein>
<dbReference type="InterPro" id="IPR027417">
    <property type="entry name" value="P-loop_NTPase"/>
</dbReference>
<dbReference type="InterPro" id="IPR003439">
    <property type="entry name" value="ABC_transporter-like_ATP-bd"/>
</dbReference>
<dbReference type="PANTHER" id="PTHR42788:SF13">
    <property type="entry name" value="ALIPHATIC SULFONATES IMPORT ATP-BINDING PROTEIN SSUB"/>
    <property type="match status" value="1"/>
</dbReference>
<keyword evidence="3 5" id="KW-0067">ATP-binding</keyword>
<dbReference type="RefSeq" id="WP_120698492.1">
    <property type="nucleotide sequence ID" value="NZ_RBDX01000015.1"/>
</dbReference>
<reference evidence="7 8" key="1">
    <citation type="submission" date="2018-09" db="EMBL/GenBank/DDBJ databases">
        <title>Streptomyces sp. nov. DS1-2, an endophytic actinomycete isolated from roots of Dendrobium scabrilingue.</title>
        <authorList>
            <person name="Kuncharoen N."/>
            <person name="Kudo T."/>
            <person name="Ohkuma M."/>
            <person name="Yuki M."/>
            <person name="Tanasupawat S."/>
        </authorList>
    </citation>
    <scope>NUCLEOTIDE SEQUENCE [LARGE SCALE GENOMIC DNA]</scope>
    <source>
        <strain evidence="5 8">AZ1-7</strain>
        <strain evidence="6 7">DS1-2</strain>
    </source>
</reference>
<dbReference type="AlphaFoldDB" id="A0A3A9W2G5"/>
<dbReference type="PROSITE" id="PS50893">
    <property type="entry name" value="ABC_TRANSPORTER_2"/>
    <property type="match status" value="1"/>
</dbReference>
<dbReference type="Pfam" id="PF00005">
    <property type="entry name" value="ABC_tran"/>
    <property type="match status" value="1"/>
</dbReference>